<keyword evidence="2" id="KW-1185">Reference proteome</keyword>
<sequence length="290" mass="32800">MILIADSGSTKTYWSLLKNTSETLHYKTSGINPFFQTELQIESQLRKQLLQQLHVEEIDAIYFFGAGCATEKQKLMITNAFEKVFRFRQILVESDLLGAAKALCGDQPGIVCILGTGSNSGFFDGTSIVKQVSPLGFIIGDEGSGAALGKKLVADCLKNQLSPTIQERFFNRFQLTQAEIVENIYTKPFPSRFLASLSIFLHENLDEPELYQLVYDSFAEFFKRNVFQYDYKDYKVEIVGSIGYYYQHVLRHVASDLSIELGAILQAPMDKLITYYQAKHALLETSRYGI</sequence>
<dbReference type="InterPro" id="IPR043129">
    <property type="entry name" value="ATPase_NBD"/>
</dbReference>
<evidence type="ECO:0000313" key="1">
    <source>
        <dbReference type="EMBL" id="MBB3187463.1"/>
    </source>
</evidence>
<comment type="caution">
    <text evidence="1">The sequence shown here is derived from an EMBL/GenBank/DDBJ whole genome shotgun (WGS) entry which is preliminary data.</text>
</comment>
<dbReference type="RefSeq" id="WP_183413212.1">
    <property type="nucleotide sequence ID" value="NZ_JACHYB010000001.1"/>
</dbReference>
<dbReference type="Gene3D" id="1.10.720.160">
    <property type="match status" value="1"/>
</dbReference>
<evidence type="ECO:0000313" key="2">
    <source>
        <dbReference type="Proteomes" id="UP000544222"/>
    </source>
</evidence>
<dbReference type="Proteomes" id="UP000544222">
    <property type="component" value="Unassembled WGS sequence"/>
</dbReference>
<keyword evidence="1" id="KW-0418">Kinase</keyword>
<dbReference type="InterPro" id="IPR052519">
    <property type="entry name" value="Euk-type_GlcNAc_Kinase"/>
</dbReference>
<dbReference type="GO" id="GO:0016301">
    <property type="term" value="F:kinase activity"/>
    <property type="evidence" value="ECO:0007669"/>
    <property type="project" value="UniProtKB-KW"/>
</dbReference>
<dbReference type="Gene3D" id="3.30.420.40">
    <property type="match status" value="2"/>
</dbReference>
<dbReference type="CDD" id="cd24079">
    <property type="entry name" value="ASKHA_NBD_PG1100-like"/>
    <property type="match status" value="1"/>
</dbReference>
<dbReference type="SUPFAM" id="SSF53067">
    <property type="entry name" value="Actin-like ATPase domain"/>
    <property type="match status" value="2"/>
</dbReference>
<organism evidence="1 2">
    <name type="scientific">Microbacter margulisiae</name>
    <dbReference type="NCBI Taxonomy" id="1350067"/>
    <lineage>
        <taxon>Bacteria</taxon>
        <taxon>Pseudomonadati</taxon>
        <taxon>Bacteroidota</taxon>
        <taxon>Bacteroidia</taxon>
        <taxon>Bacteroidales</taxon>
        <taxon>Porphyromonadaceae</taxon>
        <taxon>Microbacter</taxon>
    </lineage>
</organism>
<reference evidence="1 2" key="1">
    <citation type="submission" date="2020-08" db="EMBL/GenBank/DDBJ databases">
        <title>Genomic Encyclopedia of Type Strains, Phase IV (KMG-IV): sequencing the most valuable type-strain genomes for metagenomic binning, comparative biology and taxonomic classification.</title>
        <authorList>
            <person name="Goeker M."/>
        </authorList>
    </citation>
    <scope>NUCLEOTIDE SEQUENCE [LARGE SCALE GENOMIC DNA]</scope>
    <source>
        <strain evidence="1 2">DSM 27471</strain>
    </source>
</reference>
<dbReference type="EMBL" id="JACHYB010000001">
    <property type="protein sequence ID" value="MBB3187463.1"/>
    <property type="molecule type" value="Genomic_DNA"/>
</dbReference>
<gene>
    <name evidence="1" type="ORF">FHX64_001626</name>
</gene>
<dbReference type="PANTHER" id="PTHR43190">
    <property type="entry name" value="N-ACETYL-D-GLUCOSAMINE KINASE"/>
    <property type="match status" value="1"/>
</dbReference>
<dbReference type="AlphaFoldDB" id="A0A7W5DRL1"/>
<keyword evidence="1" id="KW-0808">Transferase</keyword>
<proteinExistence type="predicted"/>
<protein>
    <submittedName>
        <fullName evidence="1">N-acetylglucosamine kinase-like BadF-type ATPase</fullName>
    </submittedName>
</protein>
<accession>A0A7W5DRL1</accession>
<dbReference type="PANTHER" id="PTHR43190:SF3">
    <property type="entry name" value="N-ACETYL-D-GLUCOSAMINE KINASE"/>
    <property type="match status" value="1"/>
</dbReference>
<name>A0A7W5DRL1_9PORP</name>